<evidence type="ECO:0008006" key="4">
    <source>
        <dbReference type="Google" id="ProtNLM"/>
    </source>
</evidence>
<dbReference type="Pfam" id="PF01436">
    <property type="entry name" value="NHL"/>
    <property type="match status" value="4"/>
</dbReference>
<reference evidence="3" key="1">
    <citation type="journal article" date="2020" name="J. Eukaryot. Microbiol.">
        <title>De novo Sequencing, Assembly and Annotation of the Transcriptome for the Free-Living Testate Amoeba Arcella intermedia.</title>
        <authorList>
            <person name="Ribeiro G.M."/>
            <person name="Porfirio-Sousa A.L."/>
            <person name="Maurer-Alcala X.X."/>
            <person name="Katz L.A."/>
            <person name="Lahr D.J.G."/>
        </authorList>
    </citation>
    <scope>NUCLEOTIDE SEQUENCE</scope>
</reference>
<protein>
    <recommendedName>
        <fullName evidence="4">SMP-30/Gluconolactonase/LRE-like region domain-containing protein</fullName>
    </recommendedName>
</protein>
<accession>A0A6B2L785</accession>
<dbReference type="PANTHER" id="PTHR13833:SF71">
    <property type="entry name" value="NHL DOMAIN-CONTAINING PROTEIN"/>
    <property type="match status" value="1"/>
</dbReference>
<keyword evidence="1" id="KW-0677">Repeat</keyword>
<dbReference type="InterPro" id="IPR011042">
    <property type="entry name" value="6-blade_b-propeller_TolB-like"/>
</dbReference>
<sequence length="319" mass="34605">MGICLDSKDNIIVADYTNHKIRRISPAGKVTTVAGSTIGFADGSNGQFNCPYDVCVDAAGVIYVSDKYNHKIRKITPSGTVTTIAGTTKGFSDGPIERARFHYPVAVAIDPQGDIVVSDQHNHKIRKISNGVVTTLSGNGEGFEDGALSSAQFTYPHGICVDVKGNIIVGDYGNRKVRCISLNYELINAESNERKAEQEFGLVRRASQISNSLASSSASVGSVTSTPMKGVPFQDDGLGKTLEVIQNDLKVMSNELVATKNLVGLLSNQLTQSQERSMKQEELLQQQTVLIQKLSEQFTASMKEQNAIIQELYSQLQKK</sequence>
<evidence type="ECO:0000256" key="2">
    <source>
        <dbReference type="PROSITE-ProRule" id="PRU00504"/>
    </source>
</evidence>
<proteinExistence type="predicted"/>
<feature type="repeat" description="NHL" evidence="2">
    <location>
        <begin position="35"/>
        <end position="78"/>
    </location>
</feature>
<evidence type="ECO:0000256" key="1">
    <source>
        <dbReference type="ARBA" id="ARBA00022737"/>
    </source>
</evidence>
<feature type="repeat" description="NHL" evidence="2">
    <location>
        <begin position="101"/>
        <end position="131"/>
    </location>
</feature>
<dbReference type="SUPFAM" id="SSF101898">
    <property type="entry name" value="NHL repeat"/>
    <property type="match status" value="1"/>
</dbReference>
<feature type="repeat" description="NHL" evidence="2">
    <location>
        <begin position="152"/>
        <end position="183"/>
    </location>
</feature>
<dbReference type="PANTHER" id="PTHR13833">
    <property type="match status" value="1"/>
</dbReference>
<name>A0A6B2L785_9EUKA</name>
<dbReference type="InterPro" id="IPR001258">
    <property type="entry name" value="NHL_repeat"/>
</dbReference>
<evidence type="ECO:0000313" key="3">
    <source>
        <dbReference type="EMBL" id="NDV32839.1"/>
    </source>
</evidence>
<dbReference type="EMBL" id="GIBP01003870">
    <property type="protein sequence ID" value="NDV32839.1"/>
    <property type="molecule type" value="Transcribed_RNA"/>
</dbReference>
<dbReference type="AlphaFoldDB" id="A0A6B2L785"/>
<organism evidence="3">
    <name type="scientific">Arcella intermedia</name>
    <dbReference type="NCBI Taxonomy" id="1963864"/>
    <lineage>
        <taxon>Eukaryota</taxon>
        <taxon>Amoebozoa</taxon>
        <taxon>Tubulinea</taxon>
        <taxon>Elardia</taxon>
        <taxon>Arcellinida</taxon>
        <taxon>Sphaerothecina</taxon>
        <taxon>Arcellidae</taxon>
        <taxon>Arcella</taxon>
    </lineage>
</organism>
<dbReference type="PROSITE" id="PS51125">
    <property type="entry name" value="NHL"/>
    <property type="match status" value="3"/>
</dbReference>
<dbReference type="Gene3D" id="2.120.10.30">
    <property type="entry name" value="TolB, C-terminal domain"/>
    <property type="match status" value="2"/>
</dbReference>